<dbReference type="InterPro" id="IPR037066">
    <property type="entry name" value="Plug_dom_sf"/>
</dbReference>
<keyword evidence="2 8" id="KW-0813">Transport</keyword>
<evidence type="ECO:0000313" key="12">
    <source>
        <dbReference type="EMBL" id="MBD1384639.1"/>
    </source>
</evidence>
<dbReference type="NCBIfam" id="TIGR04057">
    <property type="entry name" value="SusC_RagA_signa"/>
    <property type="match status" value="1"/>
</dbReference>
<keyword evidence="12" id="KW-0675">Receptor</keyword>
<dbReference type="Pfam" id="PF13715">
    <property type="entry name" value="CarbopepD_reg_2"/>
    <property type="match status" value="1"/>
</dbReference>
<evidence type="ECO:0000256" key="6">
    <source>
        <dbReference type="ARBA" id="ARBA00023136"/>
    </source>
</evidence>
<dbReference type="EMBL" id="JACWMW010000001">
    <property type="protein sequence ID" value="MBD1384639.1"/>
    <property type="molecule type" value="Genomic_DNA"/>
</dbReference>
<comment type="similarity">
    <text evidence="8 9">Belongs to the TonB-dependent receptor family.</text>
</comment>
<evidence type="ECO:0000256" key="7">
    <source>
        <dbReference type="ARBA" id="ARBA00023237"/>
    </source>
</evidence>
<protein>
    <submittedName>
        <fullName evidence="12">TonB-dependent receptor</fullName>
    </submittedName>
</protein>
<keyword evidence="3 8" id="KW-1134">Transmembrane beta strand</keyword>
<evidence type="ECO:0000256" key="1">
    <source>
        <dbReference type="ARBA" id="ARBA00004571"/>
    </source>
</evidence>
<dbReference type="Gene3D" id="2.170.130.10">
    <property type="entry name" value="TonB-dependent receptor, plug domain"/>
    <property type="match status" value="1"/>
</dbReference>
<dbReference type="InterPro" id="IPR000531">
    <property type="entry name" value="Beta-barrel_TonB"/>
</dbReference>
<gene>
    <name evidence="12" type="ORF">IDJ75_05055</name>
</gene>
<keyword evidence="4 8" id="KW-0812">Transmembrane</keyword>
<keyword evidence="7 8" id="KW-0998">Cell outer membrane</keyword>
<comment type="caution">
    <text evidence="12">The sequence shown here is derived from an EMBL/GenBank/DDBJ whole genome shotgun (WGS) entry which is preliminary data.</text>
</comment>
<dbReference type="InterPro" id="IPR012910">
    <property type="entry name" value="Plug_dom"/>
</dbReference>
<sequence>MDQERKIQVIVKDATIDDIMKLALQNQALTYQIMDDVVVVKPAGDKTITTLTVSGIVTDVKGQPLPGVTVKLKGSTLGTTTDINGKYNLTLPDGTSSLEFTFLGFATQIVNVNGRQIINVQLAEESKALTEVVVVGYTTQRKKDLTGAVSVVDVKNLNKTASSSVNSQLQGQASGVTVIGSGQPGEEPQVRIRGFNTFGNNTPLYVIDGIPTQDVSTLNPNDVESFQILKDASSASIYGARAANGVIIITTKKGKGKVNIQYDAYYGTQVPKGGNVWHTLNPQEMADLKHLAQTNSGVTDFTDEQYNPDGTGTKYTLPDYITPAGTKAGAPSVDPSLYYVNPNYTTSDDFNSFYRITKANKAGTDWYHEIFKSAPITSHNIAISGGSDQGNYLISANYFNQQGTLIETYQKRYTLRANTNFNLNKHVRVGENLAYSVTKNPKVGGNNPDGVITMAIRQQPIIPVYDIAGNYAGSYGSGLGDANNPVAIQQRSKVNGDVGYRLFGNIYAEADFLKDFNFRSTFGGDISNGNSHYFNYPTYESKENSQTNSYGEDSYSNWNYTWTNALSYHKKLNKHDIKVVLGTEAFEDYQSSLGATRQGYFNFDPNYVNLNTGSANGSSNYGEHNSYTMLSQFGRLDYDYDNKYLFNATIRRDGSSQFSKEHQYGYFPAFSAGWRISQEGFLKEVNWISDLKVRAGWGIMGNQLNLTPDNAYNTYGSSIGQSYYPIGGGTVIQPGFFQQHIGNPDAKWEKDINSNIGLDATFFGDKLSITADYYRKDIKDLLFNPEHLGTEGNGTVPFVNIAQMKTTGLDISVTGNFKLNNDFKFNSTLSVTTYNNKITKVSDNATYFYSDISRRFDVNMVRNETGHPVGQFYGYQTAGFWNSQAEIDAANAKVQSATGDPNAVYQTDVKPGRFRYKDVNGDGIIDDADRTFIGDPNPKFTAGLNLGLTYRQFDFNMLLYGSFGGKIWNNVKYWRDFYSSFETAKSYTALYDSWTPSNHNAKAPIQELDASVSSGSTPNSYFVENGTYLRARNAQIGYTFNTSKKSGIQKLRVYVSATNLFTITGYSGTDPELNGGVLNFGIDEGTYASPRTFLVGVNFSL</sequence>
<dbReference type="InterPro" id="IPR039426">
    <property type="entry name" value="TonB-dep_rcpt-like"/>
</dbReference>
<evidence type="ECO:0000313" key="13">
    <source>
        <dbReference type="Proteomes" id="UP000618754"/>
    </source>
</evidence>
<comment type="subcellular location">
    <subcellularLocation>
        <location evidence="1 8">Cell outer membrane</location>
        <topology evidence="1 8">Multi-pass membrane protein</topology>
    </subcellularLocation>
</comment>
<reference evidence="12 13" key="1">
    <citation type="submission" date="2020-09" db="EMBL/GenBank/DDBJ databases">
        <title>Novel species of Mucilaginibacter isolated from a glacier on the Tibetan Plateau.</title>
        <authorList>
            <person name="Liu Q."/>
            <person name="Xin Y.-H."/>
        </authorList>
    </citation>
    <scope>NUCLEOTIDE SEQUENCE [LARGE SCALE GENOMIC DNA]</scope>
    <source>
        <strain evidence="12 13">CGMCC 1.13878</strain>
    </source>
</reference>
<keyword evidence="13" id="KW-1185">Reference proteome</keyword>
<dbReference type="SUPFAM" id="SSF56935">
    <property type="entry name" value="Porins"/>
    <property type="match status" value="1"/>
</dbReference>
<evidence type="ECO:0000256" key="8">
    <source>
        <dbReference type="PROSITE-ProRule" id="PRU01360"/>
    </source>
</evidence>
<keyword evidence="6 8" id="KW-0472">Membrane</keyword>
<evidence type="ECO:0000259" key="11">
    <source>
        <dbReference type="Pfam" id="PF07715"/>
    </source>
</evidence>
<dbReference type="InterPro" id="IPR023996">
    <property type="entry name" value="TonB-dep_OMP_SusC/RagA"/>
</dbReference>
<dbReference type="InterPro" id="IPR023997">
    <property type="entry name" value="TonB-dep_OMP_SusC/RagA_CS"/>
</dbReference>
<feature type="domain" description="TonB-dependent receptor-like beta-barrel" evidence="10">
    <location>
        <begin position="474"/>
        <end position="1060"/>
    </location>
</feature>
<dbReference type="Proteomes" id="UP000618754">
    <property type="component" value="Unassembled WGS sequence"/>
</dbReference>
<evidence type="ECO:0000256" key="5">
    <source>
        <dbReference type="ARBA" id="ARBA00023077"/>
    </source>
</evidence>
<evidence type="ECO:0000256" key="9">
    <source>
        <dbReference type="RuleBase" id="RU003357"/>
    </source>
</evidence>
<dbReference type="Pfam" id="PF07715">
    <property type="entry name" value="Plug"/>
    <property type="match status" value="1"/>
</dbReference>
<name>A0ABR7X210_9SPHI</name>
<dbReference type="InterPro" id="IPR008969">
    <property type="entry name" value="CarboxyPept-like_regulatory"/>
</dbReference>
<proteinExistence type="inferred from homology"/>
<dbReference type="InterPro" id="IPR036942">
    <property type="entry name" value="Beta-barrel_TonB_sf"/>
</dbReference>
<evidence type="ECO:0000259" key="10">
    <source>
        <dbReference type="Pfam" id="PF00593"/>
    </source>
</evidence>
<dbReference type="PROSITE" id="PS52016">
    <property type="entry name" value="TONB_DEPENDENT_REC_3"/>
    <property type="match status" value="1"/>
</dbReference>
<feature type="domain" description="TonB-dependent receptor plug" evidence="11">
    <location>
        <begin position="142"/>
        <end position="246"/>
    </location>
</feature>
<dbReference type="Pfam" id="PF00593">
    <property type="entry name" value="TonB_dep_Rec_b-barrel"/>
    <property type="match status" value="1"/>
</dbReference>
<accession>A0ABR7X210</accession>
<dbReference type="Gene3D" id="2.60.40.1120">
    <property type="entry name" value="Carboxypeptidase-like, regulatory domain"/>
    <property type="match status" value="1"/>
</dbReference>
<keyword evidence="5 9" id="KW-0798">TonB box</keyword>
<dbReference type="NCBIfam" id="TIGR04056">
    <property type="entry name" value="OMP_RagA_SusC"/>
    <property type="match status" value="1"/>
</dbReference>
<evidence type="ECO:0000256" key="4">
    <source>
        <dbReference type="ARBA" id="ARBA00022692"/>
    </source>
</evidence>
<evidence type="ECO:0000256" key="3">
    <source>
        <dbReference type="ARBA" id="ARBA00022452"/>
    </source>
</evidence>
<dbReference type="SUPFAM" id="SSF49464">
    <property type="entry name" value="Carboxypeptidase regulatory domain-like"/>
    <property type="match status" value="1"/>
</dbReference>
<dbReference type="Gene3D" id="2.40.170.20">
    <property type="entry name" value="TonB-dependent receptor, beta-barrel domain"/>
    <property type="match status" value="1"/>
</dbReference>
<evidence type="ECO:0000256" key="2">
    <source>
        <dbReference type="ARBA" id="ARBA00022448"/>
    </source>
</evidence>
<organism evidence="12 13">
    <name type="scientific">Mucilaginibacter rigui</name>
    <dbReference type="NCBI Taxonomy" id="534635"/>
    <lineage>
        <taxon>Bacteria</taxon>
        <taxon>Pseudomonadati</taxon>
        <taxon>Bacteroidota</taxon>
        <taxon>Sphingobacteriia</taxon>
        <taxon>Sphingobacteriales</taxon>
        <taxon>Sphingobacteriaceae</taxon>
        <taxon>Mucilaginibacter</taxon>
    </lineage>
</organism>